<dbReference type="RefSeq" id="WP_376839822.1">
    <property type="nucleotide sequence ID" value="NZ_JBHMAU010000046.1"/>
</dbReference>
<accession>A0ABV5X1C3</accession>
<evidence type="ECO:0000256" key="1">
    <source>
        <dbReference type="SAM" id="MobiDB-lite"/>
    </source>
</evidence>
<proteinExistence type="predicted"/>
<evidence type="ECO:0000313" key="3">
    <source>
        <dbReference type="Proteomes" id="UP001589707"/>
    </source>
</evidence>
<evidence type="ECO:0008006" key="4">
    <source>
        <dbReference type="Google" id="ProtNLM"/>
    </source>
</evidence>
<keyword evidence="3" id="KW-1185">Reference proteome</keyword>
<dbReference type="Proteomes" id="UP001589707">
    <property type="component" value="Unassembled WGS sequence"/>
</dbReference>
<dbReference type="Pfam" id="PF25310">
    <property type="entry name" value="VG15"/>
    <property type="match status" value="1"/>
</dbReference>
<sequence>MATPIDDLATILISDTLALADATYTSDTREWQNRLTATLPTFMRPYGNAATELGAEQYRSFGTGHTPSVEDYRMSPAHAGALVGWALLTEADGDPVERLIGGLDRDLRNAARDTIAANEAQDPATFGWARVPQPGCCTFCALLSTNVYHSQETALFTQGDRRGRRPEGSKYHDWCKCSVALVMTRFDSTDPMAQVRDFNPSADRFYTAYQQARDTTRDQVELRQRRNRRKGQRRSAWFDRTTGEEVDLNKRTIANMRRILGAN</sequence>
<name>A0ABV5X1C3_9MICO</name>
<evidence type="ECO:0000313" key="2">
    <source>
        <dbReference type="EMBL" id="MFB9776124.1"/>
    </source>
</evidence>
<comment type="caution">
    <text evidence="2">The sequence shown here is derived from an EMBL/GenBank/DDBJ whole genome shotgun (WGS) entry which is preliminary data.</text>
</comment>
<gene>
    <name evidence="2" type="ORF">ACFFN1_06870</name>
</gene>
<organism evidence="2 3">
    <name type="scientific">Brevibacterium otitidis</name>
    <dbReference type="NCBI Taxonomy" id="53364"/>
    <lineage>
        <taxon>Bacteria</taxon>
        <taxon>Bacillati</taxon>
        <taxon>Actinomycetota</taxon>
        <taxon>Actinomycetes</taxon>
        <taxon>Micrococcales</taxon>
        <taxon>Brevibacteriaceae</taxon>
        <taxon>Brevibacterium</taxon>
    </lineage>
</organism>
<feature type="region of interest" description="Disordered" evidence="1">
    <location>
        <begin position="216"/>
        <end position="236"/>
    </location>
</feature>
<protein>
    <recommendedName>
        <fullName evidence="4">Capsid maturation protease</fullName>
    </recommendedName>
</protein>
<dbReference type="EMBL" id="JBHMAU010000046">
    <property type="protein sequence ID" value="MFB9776124.1"/>
    <property type="molecule type" value="Genomic_DNA"/>
</dbReference>
<dbReference type="InterPro" id="IPR057369">
    <property type="entry name" value="VG15"/>
</dbReference>
<reference evidence="2 3" key="1">
    <citation type="submission" date="2024-09" db="EMBL/GenBank/DDBJ databases">
        <authorList>
            <person name="Sun Q."/>
            <person name="Mori K."/>
        </authorList>
    </citation>
    <scope>NUCLEOTIDE SEQUENCE [LARGE SCALE GENOMIC DNA]</scope>
    <source>
        <strain evidence="2 3">JCM 11683</strain>
    </source>
</reference>